<organism evidence="3 4">
    <name type="scientific">Stichopus japonicus</name>
    <name type="common">Sea cucumber</name>
    <dbReference type="NCBI Taxonomy" id="307972"/>
    <lineage>
        <taxon>Eukaryota</taxon>
        <taxon>Metazoa</taxon>
        <taxon>Echinodermata</taxon>
        <taxon>Eleutherozoa</taxon>
        <taxon>Echinozoa</taxon>
        <taxon>Holothuroidea</taxon>
        <taxon>Aspidochirotacea</taxon>
        <taxon>Aspidochirotida</taxon>
        <taxon>Stichopodidae</taxon>
        <taxon>Apostichopus</taxon>
    </lineage>
</organism>
<evidence type="ECO:0000313" key="3">
    <source>
        <dbReference type="EMBL" id="PIK35746.1"/>
    </source>
</evidence>
<dbReference type="Pfam" id="PF02214">
    <property type="entry name" value="BTB_2"/>
    <property type="match status" value="1"/>
</dbReference>
<dbReference type="SUPFAM" id="SSF50978">
    <property type="entry name" value="WD40 repeat-like"/>
    <property type="match status" value="1"/>
</dbReference>
<feature type="region of interest" description="Disordered" evidence="1">
    <location>
        <begin position="615"/>
        <end position="643"/>
    </location>
</feature>
<dbReference type="SUPFAM" id="SSF54695">
    <property type="entry name" value="POZ domain"/>
    <property type="match status" value="1"/>
</dbReference>
<dbReference type="AlphaFoldDB" id="A0A2G8JJ22"/>
<dbReference type="Proteomes" id="UP000230750">
    <property type="component" value="Unassembled WGS sequence"/>
</dbReference>
<proteinExistence type="predicted"/>
<evidence type="ECO:0000259" key="2">
    <source>
        <dbReference type="Pfam" id="PF02214"/>
    </source>
</evidence>
<dbReference type="InterPro" id="IPR015943">
    <property type="entry name" value="WD40/YVTN_repeat-like_dom_sf"/>
</dbReference>
<dbReference type="InterPro" id="IPR001680">
    <property type="entry name" value="WD40_rpt"/>
</dbReference>
<reference evidence="3 4" key="1">
    <citation type="journal article" date="2017" name="PLoS Biol.">
        <title>The sea cucumber genome provides insights into morphological evolution and visceral regeneration.</title>
        <authorList>
            <person name="Zhang X."/>
            <person name="Sun L."/>
            <person name="Yuan J."/>
            <person name="Sun Y."/>
            <person name="Gao Y."/>
            <person name="Zhang L."/>
            <person name="Li S."/>
            <person name="Dai H."/>
            <person name="Hamel J.F."/>
            <person name="Liu C."/>
            <person name="Yu Y."/>
            <person name="Liu S."/>
            <person name="Lin W."/>
            <person name="Guo K."/>
            <person name="Jin S."/>
            <person name="Xu P."/>
            <person name="Storey K.B."/>
            <person name="Huan P."/>
            <person name="Zhang T."/>
            <person name="Zhou Y."/>
            <person name="Zhang J."/>
            <person name="Lin C."/>
            <person name="Li X."/>
            <person name="Xing L."/>
            <person name="Huo D."/>
            <person name="Sun M."/>
            <person name="Wang L."/>
            <person name="Mercier A."/>
            <person name="Li F."/>
            <person name="Yang H."/>
            <person name="Xiang J."/>
        </authorList>
    </citation>
    <scope>NUCLEOTIDE SEQUENCE [LARGE SCALE GENOMIC DNA]</scope>
    <source>
        <strain evidence="3">Shaxun</strain>
        <tissue evidence="3">Muscle</tissue>
    </source>
</reference>
<feature type="compositionally biased region" description="Polar residues" evidence="1">
    <location>
        <begin position="615"/>
        <end position="634"/>
    </location>
</feature>
<dbReference type="InterPro" id="IPR011333">
    <property type="entry name" value="SKP1/BTB/POZ_sf"/>
</dbReference>
<dbReference type="Gene3D" id="2.130.10.10">
    <property type="entry name" value="YVTN repeat-like/Quinoprotein amine dehydrogenase"/>
    <property type="match status" value="2"/>
</dbReference>
<dbReference type="InterPro" id="IPR036322">
    <property type="entry name" value="WD40_repeat_dom_sf"/>
</dbReference>
<keyword evidence="4" id="KW-1185">Reference proteome</keyword>
<feature type="non-terminal residue" evidence="3">
    <location>
        <position position="1"/>
    </location>
</feature>
<gene>
    <name evidence="3" type="ORF">BSL78_27426</name>
</gene>
<dbReference type="PANTHER" id="PTHR15859:SF1">
    <property type="entry name" value="BTB DOMAIN-CONTAINING PROTEIN"/>
    <property type="match status" value="1"/>
</dbReference>
<dbReference type="InterPro" id="IPR047876">
    <property type="entry name" value="SHKBP1/KCTD3"/>
</dbReference>
<protein>
    <submittedName>
        <fullName evidence="3">Putative BTB/POZ domain-containing protein KCTD3</fullName>
    </submittedName>
</protein>
<evidence type="ECO:0000313" key="4">
    <source>
        <dbReference type="Proteomes" id="UP000230750"/>
    </source>
</evidence>
<comment type="caution">
    <text evidence="3">The sequence shown here is derived from an EMBL/GenBank/DDBJ whole genome shotgun (WGS) entry which is preliminary data.</text>
</comment>
<dbReference type="PANTHER" id="PTHR15859">
    <property type="entry name" value="SETA BINDING PROTEIN 1"/>
    <property type="match status" value="1"/>
</dbReference>
<accession>A0A2G8JJ22</accession>
<dbReference type="OrthoDB" id="6077599at2759"/>
<dbReference type="STRING" id="307972.A0A2G8JJ22"/>
<dbReference type="InterPro" id="IPR003131">
    <property type="entry name" value="T1-type_BTB"/>
</dbReference>
<name>A0A2G8JJ22_STIJA</name>
<dbReference type="EMBL" id="MRZV01001823">
    <property type="protein sequence ID" value="PIK35746.1"/>
    <property type="molecule type" value="Genomic_DNA"/>
</dbReference>
<dbReference type="GO" id="GO:0051260">
    <property type="term" value="P:protein homooligomerization"/>
    <property type="evidence" value="ECO:0007669"/>
    <property type="project" value="InterPro"/>
</dbReference>
<sequence length="662" mass="72429">FSTSKQTLLSVPDSFFSSLISGRIPSVKDEEGAIFIDRDPALFAPVLLYLRTKEVQLKGLDLQSLKSEAEFYGIAPLVKKLQLCDDLDSSTCGNVLFNGYLVPYSFPARPEPSDVRCNSVACEAELRLKQLTRTNSGRPSSVIEQSHSRQDLDLPLETSLDPRRVVLLRGHQNWIVAAYTHFIRCYKIKESTGWQTVFTSPVLDETIERVALNSKVAGLAISEGKGKMVAVSSGSQIRLWSCQENVRKIEIGTFDLGVQVDNLFFIGSQLVATSHLGKIGVWHAVTQNWQVQDVNPIASSDTAGTFLLLGCTNGCIYYIDMEKFSPTDQGQGSLVTELYRDPDEESVTALSVYLTPKSNLQNGNWIEIAYGTSSGKTRVIVQHPETVGQGPQLFQTFTVHRNPVTKVMLSEKHLVSVCSDSNHVRTWEVLRFRGMISTQPGPMPLASFKVLALEASVPHPCYSKGNDIGPFGERDDIQIFIQKVVPDTDQLFVRQASNGERVCNIRSVDGSMVTSFCVHECEGSNRIGSRPRRYLFSGHSNGTIQMWDLSIVLDQIAKGETSKALDKLTGGPTEEELIRLLSQCDVTASRCTTPSISPASSQMLAFSRSNALRSSGHNVIASSPSTTSQNMQPSPTTPAGAEGGCEDGAGGAEGLDYKITHC</sequence>
<feature type="domain" description="Potassium channel tetramerisation-type BTB" evidence="2">
    <location>
        <begin position="1"/>
        <end position="78"/>
    </location>
</feature>
<dbReference type="Gene3D" id="3.30.710.10">
    <property type="entry name" value="Potassium Channel Kv1.1, Chain A"/>
    <property type="match status" value="1"/>
</dbReference>
<dbReference type="SMART" id="SM00320">
    <property type="entry name" value="WD40"/>
    <property type="match status" value="3"/>
</dbReference>
<evidence type="ECO:0000256" key="1">
    <source>
        <dbReference type="SAM" id="MobiDB-lite"/>
    </source>
</evidence>